<gene>
    <name evidence="7" type="ORF">ERX29_03525</name>
</gene>
<dbReference type="GO" id="GO:0005886">
    <property type="term" value="C:plasma membrane"/>
    <property type="evidence" value="ECO:0007669"/>
    <property type="project" value="UniProtKB-SubCell"/>
</dbReference>
<dbReference type="InterPro" id="IPR007554">
    <property type="entry name" value="Glycerophosphate_synth"/>
</dbReference>
<keyword evidence="8" id="KW-1185">Reference proteome</keyword>
<dbReference type="InterPro" id="IPR043148">
    <property type="entry name" value="TagF_C"/>
</dbReference>
<evidence type="ECO:0008006" key="9">
    <source>
        <dbReference type="Google" id="ProtNLM"/>
    </source>
</evidence>
<dbReference type="Pfam" id="PF04464">
    <property type="entry name" value="Glyphos_transf"/>
    <property type="match status" value="1"/>
</dbReference>
<name>A0A4R6BVU5_9STAP</name>
<evidence type="ECO:0000256" key="4">
    <source>
        <dbReference type="ARBA" id="ARBA00022679"/>
    </source>
</evidence>
<accession>A0A4R6BVU5</accession>
<dbReference type="PANTHER" id="PTHR37316:SF3">
    <property type="entry name" value="TEICHOIC ACID GLYCEROL-PHOSPHATE TRANSFERASE"/>
    <property type="match status" value="1"/>
</dbReference>
<comment type="caution">
    <text evidence="7">The sequence shown here is derived from an EMBL/GenBank/DDBJ whole genome shotgun (WGS) entry which is preliminary data.</text>
</comment>
<keyword evidence="6" id="KW-0472">Membrane</keyword>
<comment type="subcellular location">
    <subcellularLocation>
        <location evidence="1">Cell membrane</location>
        <topology evidence="1">Peripheral membrane protein</topology>
    </subcellularLocation>
</comment>
<evidence type="ECO:0000256" key="6">
    <source>
        <dbReference type="ARBA" id="ARBA00023136"/>
    </source>
</evidence>
<dbReference type="Proteomes" id="UP000294802">
    <property type="component" value="Unassembled WGS sequence"/>
</dbReference>
<sequence>MITQINDSTNLITAINQVSTSHFVINNRIYQDQLQAVELKNNHIFCDYTVNGTYINMYTFFGETLIDINQLLTNTFSPAIIYHTEKIKIMISEFPISICTEWDLVFALLITEKKIFIDGHVVFDFSYSTFDPLFLKPFLPLIKNKNDLVLNFKINRFSAYHHLKIESLPEQKIKDDYYLLPDRFQLYKFFKSAYSFLYKRFMQRKQNPYSTIKSTVSLKNHIVFLGFDYHYRGNSKYLYDALMSLKENGHPYWKDIDIYFVSADSSHFIDPVASSTKSLIASAKVVILESFKPDDIVINGVSINLWHGIPIKRLFLDSKELNQNSHIFLYRLRKYRALSTTNYFVTDSPKVNHIFRSAFPFHKTILIDTGYPRVEYLIAMQKKHEYISSLKQSLDIENSKPIVLYCPTWKDYDYVEPDFTTISEHYEVLVKGHPESTASIKGRNVSHLSTEDALLVADIVISDYSSIIFDALNINKSVLILMDDFEQYSRTRGIYDGIMETLFPIYFNWEDLLNDFQNQQLKFVSSHQFCHNHEYATASIINVIEKNLS</sequence>
<dbReference type="OrthoDB" id="9811865at2"/>
<evidence type="ECO:0000256" key="3">
    <source>
        <dbReference type="ARBA" id="ARBA00022475"/>
    </source>
</evidence>
<dbReference type="InterPro" id="IPR043149">
    <property type="entry name" value="TagF_N"/>
</dbReference>
<evidence type="ECO:0000256" key="2">
    <source>
        <dbReference type="ARBA" id="ARBA00010488"/>
    </source>
</evidence>
<dbReference type="SUPFAM" id="SSF53756">
    <property type="entry name" value="UDP-Glycosyltransferase/glycogen phosphorylase"/>
    <property type="match status" value="1"/>
</dbReference>
<evidence type="ECO:0000313" key="7">
    <source>
        <dbReference type="EMBL" id="TDM12406.1"/>
    </source>
</evidence>
<evidence type="ECO:0000313" key="8">
    <source>
        <dbReference type="Proteomes" id="UP000294802"/>
    </source>
</evidence>
<keyword evidence="3" id="KW-1003">Cell membrane</keyword>
<dbReference type="Gene3D" id="3.40.50.11820">
    <property type="match status" value="1"/>
</dbReference>
<keyword evidence="5" id="KW-0777">Teichoic acid biosynthesis</keyword>
<dbReference type="GO" id="GO:0019350">
    <property type="term" value="P:teichoic acid biosynthetic process"/>
    <property type="evidence" value="ECO:0007669"/>
    <property type="project" value="UniProtKB-KW"/>
</dbReference>
<proteinExistence type="inferred from homology"/>
<dbReference type="GO" id="GO:0047355">
    <property type="term" value="F:CDP-glycerol glycerophosphotransferase activity"/>
    <property type="evidence" value="ECO:0007669"/>
    <property type="project" value="InterPro"/>
</dbReference>
<dbReference type="EMBL" id="SCWB01000004">
    <property type="protein sequence ID" value="TDM12406.1"/>
    <property type="molecule type" value="Genomic_DNA"/>
</dbReference>
<dbReference type="Gene3D" id="3.40.50.12580">
    <property type="match status" value="1"/>
</dbReference>
<dbReference type="AlphaFoldDB" id="A0A4R6BVU5"/>
<reference evidence="7 8" key="1">
    <citation type="submission" date="2019-01" db="EMBL/GenBank/DDBJ databases">
        <title>Draft genome sequences of the type strains of six Macrococcus species.</title>
        <authorList>
            <person name="Mazhar S."/>
            <person name="Altermann E."/>
            <person name="Hill C."/>
            <person name="Mcauliffe O."/>
        </authorList>
    </citation>
    <scope>NUCLEOTIDE SEQUENCE [LARGE SCALE GENOMIC DNA]</scope>
    <source>
        <strain evidence="7 8">CCM4815</strain>
    </source>
</reference>
<dbReference type="RefSeq" id="WP_133443311.1">
    <property type="nucleotide sequence ID" value="NZ_SCWB01000004.1"/>
</dbReference>
<organism evidence="7 8">
    <name type="scientific">Macrococcus lamae</name>
    <dbReference type="NCBI Taxonomy" id="198484"/>
    <lineage>
        <taxon>Bacteria</taxon>
        <taxon>Bacillati</taxon>
        <taxon>Bacillota</taxon>
        <taxon>Bacilli</taxon>
        <taxon>Bacillales</taxon>
        <taxon>Staphylococcaceae</taxon>
        <taxon>Macrococcus</taxon>
    </lineage>
</organism>
<protein>
    <recommendedName>
        <fullName evidence="9">Teichoic acid biosynthesis protein F</fullName>
    </recommendedName>
</protein>
<keyword evidence="4" id="KW-0808">Transferase</keyword>
<evidence type="ECO:0000256" key="5">
    <source>
        <dbReference type="ARBA" id="ARBA00022944"/>
    </source>
</evidence>
<evidence type="ECO:0000256" key="1">
    <source>
        <dbReference type="ARBA" id="ARBA00004202"/>
    </source>
</evidence>
<comment type="similarity">
    <text evidence="2">Belongs to the CDP-glycerol glycerophosphotransferase family.</text>
</comment>
<dbReference type="PANTHER" id="PTHR37316">
    <property type="entry name" value="TEICHOIC ACID GLYCEROL-PHOSPHATE PRIMASE"/>
    <property type="match status" value="1"/>
</dbReference>
<dbReference type="InterPro" id="IPR051612">
    <property type="entry name" value="Teichoic_Acid_Biosynth"/>
</dbReference>